<gene>
    <name evidence="1" type="ORF">HAP41_0000044710</name>
</gene>
<protein>
    <submittedName>
        <fullName evidence="1">Uncharacterized protein</fullName>
    </submittedName>
</protein>
<accession>A0A8T5UXI0</accession>
<dbReference type="RefSeq" id="WP_166072233.1">
    <property type="nucleotide sequence ID" value="NZ_CP096251.1"/>
</dbReference>
<reference evidence="1" key="2">
    <citation type="submission" date="2022-04" db="EMBL/GenBank/DDBJ databases">
        <authorList>
            <person name="Bromfield E.S.P."/>
            <person name="Cloutier S."/>
        </authorList>
    </citation>
    <scope>NUCLEOTIDE SEQUENCE</scope>
    <source>
        <strain evidence="1">1S5</strain>
    </source>
</reference>
<dbReference type="AlphaFoldDB" id="A0A8T5UXI0"/>
<sequence>MMQLLWQLFESVQQLPRGPEHAATVQTLKQYERRLMELIQASETARAAIRDVTHRADISK</sequence>
<evidence type="ECO:0000313" key="2">
    <source>
        <dbReference type="Proteomes" id="UP000551709"/>
    </source>
</evidence>
<dbReference type="Proteomes" id="UP000551709">
    <property type="component" value="Chromosome"/>
</dbReference>
<evidence type="ECO:0000313" key="1">
    <source>
        <dbReference type="EMBL" id="UPT87182.1"/>
    </source>
</evidence>
<name>A0A8T5UXI0_9BRAD</name>
<organism evidence="1 2">
    <name type="scientific">Bradyrhizobium barranii subsp. apii</name>
    <dbReference type="NCBI Taxonomy" id="2819348"/>
    <lineage>
        <taxon>Bacteria</taxon>
        <taxon>Pseudomonadati</taxon>
        <taxon>Pseudomonadota</taxon>
        <taxon>Alphaproteobacteria</taxon>
        <taxon>Hyphomicrobiales</taxon>
        <taxon>Nitrobacteraceae</taxon>
        <taxon>Bradyrhizobium</taxon>
        <taxon>Bradyrhizobium barranii</taxon>
    </lineage>
</organism>
<dbReference type="EMBL" id="CP096255">
    <property type="protein sequence ID" value="UPT87182.1"/>
    <property type="molecule type" value="Genomic_DNA"/>
</dbReference>
<reference evidence="1" key="1">
    <citation type="journal article" date="2017" name="Syst. Appl. Microbiol.">
        <title>Soybeans inoculated with root zone soils of Canadian native legumes harbour diverse and novel Bradyrhizobium spp. that possess agricultural potential.</title>
        <authorList>
            <person name="Bromfield E.S.P."/>
            <person name="Cloutier S."/>
            <person name="Tambong J.T."/>
            <person name="Tran Thi T.V."/>
        </authorList>
    </citation>
    <scope>NUCLEOTIDE SEQUENCE</scope>
    <source>
        <strain evidence="1">1S5</strain>
    </source>
</reference>
<proteinExistence type="predicted"/>